<feature type="compositionally biased region" description="Low complexity" evidence="1">
    <location>
        <begin position="67"/>
        <end position="84"/>
    </location>
</feature>
<gene>
    <name evidence="2" type="ORF">RHGRI_030349</name>
</gene>
<dbReference type="Proteomes" id="UP000823749">
    <property type="component" value="Chromosome 10"/>
</dbReference>
<comment type="caution">
    <text evidence="2">The sequence shown here is derived from an EMBL/GenBank/DDBJ whole genome shotgun (WGS) entry which is preliminary data.</text>
</comment>
<feature type="compositionally biased region" description="Acidic residues" evidence="1">
    <location>
        <begin position="17"/>
        <end position="26"/>
    </location>
</feature>
<accession>A0AAV6IN95</accession>
<feature type="region of interest" description="Disordered" evidence="1">
    <location>
        <begin position="1"/>
        <end position="27"/>
    </location>
</feature>
<proteinExistence type="predicted"/>
<reference evidence="2" key="1">
    <citation type="submission" date="2020-08" db="EMBL/GenBank/DDBJ databases">
        <title>Plant Genome Project.</title>
        <authorList>
            <person name="Zhang R.-G."/>
        </authorList>
    </citation>
    <scope>NUCLEOTIDE SEQUENCE</scope>
    <source>
        <strain evidence="2">WSP0</strain>
        <tissue evidence="2">Leaf</tissue>
    </source>
</reference>
<keyword evidence="3" id="KW-1185">Reference proteome</keyword>
<sequence length="84" mass="8789">MMEMIPTSPGLISTNASEDDENEDLVGDGRPRFVGVVVVSFARVLALVEGVGIEPVELGAPERFGRDSSGCGRSGFFSSPSSRG</sequence>
<organism evidence="2 3">
    <name type="scientific">Rhododendron griersonianum</name>
    <dbReference type="NCBI Taxonomy" id="479676"/>
    <lineage>
        <taxon>Eukaryota</taxon>
        <taxon>Viridiplantae</taxon>
        <taxon>Streptophyta</taxon>
        <taxon>Embryophyta</taxon>
        <taxon>Tracheophyta</taxon>
        <taxon>Spermatophyta</taxon>
        <taxon>Magnoliopsida</taxon>
        <taxon>eudicotyledons</taxon>
        <taxon>Gunneridae</taxon>
        <taxon>Pentapetalae</taxon>
        <taxon>asterids</taxon>
        <taxon>Ericales</taxon>
        <taxon>Ericaceae</taxon>
        <taxon>Ericoideae</taxon>
        <taxon>Rhodoreae</taxon>
        <taxon>Rhododendron</taxon>
    </lineage>
</organism>
<evidence type="ECO:0000313" key="2">
    <source>
        <dbReference type="EMBL" id="KAG5529942.1"/>
    </source>
</evidence>
<feature type="region of interest" description="Disordered" evidence="1">
    <location>
        <begin position="62"/>
        <end position="84"/>
    </location>
</feature>
<dbReference type="EMBL" id="JACTNZ010000010">
    <property type="protein sequence ID" value="KAG5529942.1"/>
    <property type="molecule type" value="Genomic_DNA"/>
</dbReference>
<protein>
    <submittedName>
        <fullName evidence="2">Uncharacterized protein</fullName>
    </submittedName>
</protein>
<dbReference type="AlphaFoldDB" id="A0AAV6IN95"/>
<evidence type="ECO:0000313" key="3">
    <source>
        <dbReference type="Proteomes" id="UP000823749"/>
    </source>
</evidence>
<name>A0AAV6IN95_9ERIC</name>
<evidence type="ECO:0000256" key="1">
    <source>
        <dbReference type="SAM" id="MobiDB-lite"/>
    </source>
</evidence>